<dbReference type="Proteomes" id="UP000504637">
    <property type="component" value="Unplaced"/>
</dbReference>
<evidence type="ECO:0000313" key="2">
    <source>
        <dbReference type="RefSeq" id="XP_033458533.1"/>
    </source>
</evidence>
<organism evidence="2">
    <name type="scientific">Dissoconium aciculare CBS 342.82</name>
    <dbReference type="NCBI Taxonomy" id="1314786"/>
    <lineage>
        <taxon>Eukaryota</taxon>
        <taxon>Fungi</taxon>
        <taxon>Dikarya</taxon>
        <taxon>Ascomycota</taxon>
        <taxon>Pezizomycotina</taxon>
        <taxon>Dothideomycetes</taxon>
        <taxon>Dothideomycetidae</taxon>
        <taxon>Mycosphaerellales</taxon>
        <taxon>Dissoconiaceae</taxon>
        <taxon>Dissoconium</taxon>
    </lineage>
</organism>
<dbReference type="GeneID" id="54362934"/>
<reference evidence="2" key="3">
    <citation type="submission" date="2025-08" db="UniProtKB">
        <authorList>
            <consortium name="RefSeq"/>
        </authorList>
    </citation>
    <scope>IDENTIFICATION</scope>
    <source>
        <strain evidence="2">CBS 342.82</strain>
    </source>
</reference>
<proteinExistence type="predicted"/>
<protein>
    <recommendedName>
        <fullName evidence="3">F-box domain-containing protein</fullName>
    </recommendedName>
</protein>
<evidence type="ECO:0000313" key="1">
    <source>
        <dbReference type="Proteomes" id="UP000504637"/>
    </source>
</evidence>
<reference evidence="2" key="1">
    <citation type="submission" date="2020-01" db="EMBL/GenBank/DDBJ databases">
        <authorList>
            <consortium name="DOE Joint Genome Institute"/>
            <person name="Haridas S."/>
            <person name="Albert R."/>
            <person name="Binder M."/>
            <person name="Bloem J."/>
            <person name="Labutti K."/>
            <person name="Salamov A."/>
            <person name="Andreopoulos B."/>
            <person name="Baker S.E."/>
            <person name="Barry K."/>
            <person name="Bills G."/>
            <person name="Bluhm B.H."/>
            <person name="Cannon C."/>
            <person name="Castanera R."/>
            <person name="Culley D.E."/>
            <person name="Daum C."/>
            <person name="Ezra D."/>
            <person name="Gonzalez J.B."/>
            <person name="Henrissat B."/>
            <person name="Kuo A."/>
            <person name="Liang C."/>
            <person name="Lipzen A."/>
            <person name="Lutzoni F."/>
            <person name="Magnuson J."/>
            <person name="Mondo S."/>
            <person name="Nolan M."/>
            <person name="Ohm R."/>
            <person name="Pangilinan J."/>
            <person name="Park H.-J."/>
            <person name="Ramirez L."/>
            <person name="Alfaro M."/>
            <person name="Sun H."/>
            <person name="Tritt A."/>
            <person name="Yoshinaga Y."/>
            <person name="Zwiers L.-H."/>
            <person name="Turgeon B.G."/>
            <person name="Goodwin S.B."/>
            <person name="Spatafora J.W."/>
            <person name="Crous P.W."/>
            <person name="Grigoriev I.V."/>
        </authorList>
    </citation>
    <scope>NUCLEOTIDE SEQUENCE</scope>
    <source>
        <strain evidence="2">CBS 342.82</strain>
    </source>
</reference>
<name>A0A6J3M3J2_9PEZI</name>
<keyword evidence="1" id="KW-1185">Reference proteome</keyword>
<reference evidence="2" key="2">
    <citation type="submission" date="2020-04" db="EMBL/GenBank/DDBJ databases">
        <authorList>
            <consortium name="NCBI Genome Project"/>
        </authorList>
    </citation>
    <scope>NUCLEOTIDE SEQUENCE</scope>
    <source>
        <strain evidence="2">CBS 342.82</strain>
    </source>
</reference>
<evidence type="ECO:0008006" key="3">
    <source>
        <dbReference type="Google" id="ProtNLM"/>
    </source>
</evidence>
<dbReference type="OrthoDB" id="5314997at2759"/>
<dbReference type="RefSeq" id="XP_033458533.1">
    <property type="nucleotide sequence ID" value="XM_033605134.1"/>
</dbReference>
<sequence length="318" mass="35775">MADRYASGSIWWLEGDLTKASMLYEGAFDEWWSHLESVWLIRDNVPQRRTYNSNTIRGLSRGETTSVTELCHSVSPIILRRVPAAGFRTLETLFPALETASQPFRLLDLPIDIRLHVYDYIPLDLDLTVDTDRWEPGRVPPILGCCKQIRQEVLPMVGIELDLEAHIDVFKCGHLAPDNTTNSTFRDFAKQLTHWSLGGGLEFVSNLSRISLTFEEMCETCKGPCSASPGIEFEIDFAYNSTQGLYVRGSGSKYYRAEGYWGCPAQDALSKIKHEVATLDIERRKCGFGGSALVLLITKCLPKWKFLSLEENNGPAQA</sequence>
<dbReference type="AlphaFoldDB" id="A0A6J3M3J2"/>
<gene>
    <name evidence="2" type="ORF">K489DRAFT_381493</name>
</gene>
<accession>A0A6J3M3J2</accession>